<dbReference type="GO" id="GO:0004674">
    <property type="term" value="F:protein serine/threonine kinase activity"/>
    <property type="evidence" value="ECO:0007669"/>
    <property type="project" value="TreeGrafter"/>
</dbReference>
<dbReference type="Gene3D" id="1.10.510.10">
    <property type="entry name" value="Transferase(Phosphotransferase) domain 1"/>
    <property type="match status" value="1"/>
</dbReference>
<dbReference type="GO" id="GO:0000307">
    <property type="term" value="C:cyclin-dependent protein kinase holoenzyme complex"/>
    <property type="evidence" value="ECO:0007669"/>
    <property type="project" value="UniProtKB-ARBA"/>
</dbReference>
<evidence type="ECO:0000256" key="2">
    <source>
        <dbReference type="ARBA" id="ARBA00022741"/>
    </source>
</evidence>
<dbReference type="OrthoDB" id="413582at2759"/>
<dbReference type="Pfam" id="PF00069">
    <property type="entry name" value="Pkinase"/>
    <property type="match status" value="1"/>
</dbReference>
<dbReference type="PANTHER" id="PTHR24056">
    <property type="entry name" value="CELL DIVISION PROTEIN KINASE"/>
    <property type="match status" value="1"/>
</dbReference>
<dbReference type="InterPro" id="IPR050108">
    <property type="entry name" value="CDK"/>
</dbReference>
<comment type="caution">
    <text evidence="5">The sequence shown here is derived from an EMBL/GenBank/DDBJ whole genome shotgun (WGS) entry which is preliminary data.</text>
</comment>
<keyword evidence="6" id="KW-1185">Reference proteome</keyword>
<dbReference type="Gene3D" id="3.30.200.20">
    <property type="entry name" value="Phosphorylase Kinase, domain 1"/>
    <property type="match status" value="1"/>
</dbReference>
<dbReference type="SMART" id="SM00220">
    <property type="entry name" value="S_TKc"/>
    <property type="match status" value="1"/>
</dbReference>
<dbReference type="PROSITE" id="PS50011">
    <property type="entry name" value="PROTEIN_KINASE_DOM"/>
    <property type="match status" value="1"/>
</dbReference>
<evidence type="ECO:0000313" key="5">
    <source>
        <dbReference type="EMBL" id="KAH3676176.1"/>
    </source>
</evidence>
<keyword evidence="3" id="KW-0067">ATP-binding</keyword>
<feature type="domain" description="Protein kinase" evidence="4">
    <location>
        <begin position="8"/>
        <end position="331"/>
    </location>
</feature>
<sequence length="331" mass="37605">MKKFSDRFIDQELISSTKFSDIYKATDQKTGGIVALKITVPDEELQPHNSIQEVQLLKKTNHSENIIQILDTSKRDFDELVIVLPYYQLTLSQYMKKNSKIVKKAFNFNPFLLRGTREEVLRPTVYENKLGLSKSKSVVKGIANGLSFLHSNEIIHRDIKPSNIMFKSIDDPTPTIIDLGISFQYPTNNGKEFQNEKVTDVSTGIYKPPECIFGLKDYSYPMDIWSLGILMTLIFSNDLKACIEEEKGSSDISVIYSLFKLFGKPDCSTWPEASNSPTFANICLEKQPPIKPVSDLLELADNETKEVFMQMMVYESKHRITADGIYGAINI</sequence>
<dbReference type="GO" id="GO:0007346">
    <property type="term" value="P:regulation of mitotic cell cycle"/>
    <property type="evidence" value="ECO:0007669"/>
    <property type="project" value="TreeGrafter"/>
</dbReference>
<dbReference type="SUPFAM" id="SSF56112">
    <property type="entry name" value="Protein kinase-like (PK-like)"/>
    <property type="match status" value="1"/>
</dbReference>
<evidence type="ECO:0000313" key="6">
    <source>
        <dbReference type="Proteomes" id="UP000769528"/>
    </source>
</evidence>
<dbReference type="GO" id="GO:0005634">
    <property type="term" value="C:nucleus"/>
    <property type="evidence" value="ECO:0007669"/>
    <property type="project" value="TreeGrafter"/>
</dbReference>
<reference evidence="5" key="2">
    <citation type="submission" date="2021-01" db="EMBL/GenBank/DDBJ databases">
        <authorList>
            <person name="Schikora-Tamarit M.A."/>
        </authorList>
    </citation>
    <scope>NUCLEOTIDE SEQUENCE</scope>
    <source>
        <strain evidence="5">CBS6341</strain>
    </source>
</reference>
<comment type="similarity">
    <text evidence="1">Belongs to the protein kinase superfamily. CMGC Ser/Thr protein kinase family. CDC2/CDKX subfamily.</text>
</comment>
<dbReference type="PROSITE" id="PS00108">
    <property type="entry name" value="PROTEIN_KINASE_ST"/>
    <property type="match status" value="1"/>
</dbReference>
<dbReference type="EMBL" id="JAEUBF010000677">
    <property type="protein sequence ID" value="KAH3676176.1"/>
    <property type="molecule type" value="Genomic_DNA"/>
</dbReference>
<protein>
    <recommendedName>
        <fullName evidence="4">Protein kinase domain-containing protein</fullName>
    </recommendedName>
</protein>
<dbReference type="InterPro" id="IPR000719">
    <property type="entry name" value="Prot_kinase_dom"/>
</dbReference>
<dbReference type="InterPro" id="IPR008271">
    <property type="entry name" value="Ser/Thr_kinase_AS"/>
</dbReference>
<gene>
    <name evidence="5" type="ORF">WICMUC_002198</name>
</gene>
<reference evidence="5" key="1">
    <citation type="journal article" date="2021" name="Open Biol.">
        <title>Shared evolutionary footprints suggest mitochondrial oxidative damage underlies multiple complex I losses in fungi.</title>
        <authorList>
            <person name="Schikora-Tamarit M.A."/>
            <person name="Marcet-Houben M."/>
            <person name="Nosek J."/>
            <person name="Gabaldon T."/>
        </authorList>
    </citation>
    <scope>NUCLEOTIDE SEQUENCE</scope>
    <source>
        <strain evidence="5">CBS6341</strain>
    </source>
</reference>
<proteinExistence type="inferred from homology"/>
<dbReference type="GO" id="GO:0009891">
    <property type="term" value="P:positive regulation of biosynthetic process"/>
    <property type="evidence" value="ECO:0007669"/>
    <property type="project" value="UniProtKB-ARBA"/>
</dbReference>
<dbReference type="GO" id="GO:0005524">
    <property type="term" value="F:ATP binding"/>
    <property type="evidence" value="ECO:0007669"/>
    <property type="project" value="UniProtKB-KW"/>
</dbReference>
<evidence type="ECO:0000259" key="4">
    <source>
        <dbReference type="PROSITE" id="PS50011"/>
    </source>
</evidence>
<dbReference type="InterPro" id="IPR011009">
    <property type="entry name" value="Kinase-like_dom_sf"/>
</dbReference>
<organism evidence="5 6">
    <name type="scientific">Wickerhamomyces mucosus</name>
    <dbReference type="NCBI Taxonomy" id="1378264"/>
    <lineage>
        <taxon>Eukaryota</taxon>
        <taxon>Fungi</taxon>
        <taxon>Dikarya</taxon>
        <taxon>Ascomycota</taxon>
        <taxon>Saccharomycotina</taxon>
        <taxon>Saccharomycetes</taxon>
        <taxon>Phaffomycetales</taxon>
        <taxon>Wickerhamomycetaceae</taxon>
        <taxon>Wickerhamomyces</taxon>
    </lineage>
</organism>
<accession>A0A9P8TF87</accession>
<evidence type="ECO:0000256" key="1">
    <source>
        <dbReference type="ARBA" id="ARBA00006485"/>
    </source>
</evidence>
<keyword evidence="2" id="KW-0547">Nucleotide-binding</keyword>
<dbReference type="AlphaFoldDB" id="A0A9P8TF87"/>
<dbReference type="Proteomes" id="UP000769528">
    <property type="component" value="Unassembled WGS sequence"/>
</dbReference>
<dbReference type="PANTHER" id="PTHR24056:SF508">
    <property type="entry name" value="CYCLIN-DEPENDENT KINASE 10"/>
    <property type="match status" value="1"/>
</dbReference>
<name>A0A9P8TF87_9ASCO</name>
<evidence type="ECO:0000256" key="3">
    <source>
        <dbReference type="ARBA" id="ARBA00022840"/>
    </source>
</evidence>